<organism evidence="1 2">
    <name type="scientific">Halpernia humi</name>
    <dbReference type="NCBI Taxonomy" id="493375"/>
    <lineage>
        <taxon>Bacteria</taxon>
        <taxon>Pseudomonadati</taxon>
        <taxon>Bacteroidota</taxon>
        <taxon>Flavobacteriia</taxon>
        <taxon>Flavobacteriales</taxon>
        <taxon>Weeksellaceae</taxon>
        <taxon>Chryseobacterium group</taxon>
        <taxon>Halpernia</taxon>
    </lineage>
</organism>
<evidence type="ECO:0000313" key="2">
    <source>
        <dbReference type="Proteomes" id="UP000236738"/>
    </source>
</evidence>
<gene>
    <name evidence="1" type="ORF">SAMN05421847_1758</name>
</gene>
<sequence>MRQLTYILIFIVSTTFTACGQTKSKSNFEKTNIDIETVDFIEIKNRAGQTDTLDNLTKRLTDEQKNQFVEKFNNSKPNGLRKAIPLYFIDVHLKDGTKRSFRINGQYIKENNDYCFDLRDSKFIETIWNELNVDHIKNIRYVFEDYIQYQESTDSQDDKALMTKSLKSLKTVTDKDDLDLLINVWMYYDPTDYPYVPEIYRILKASRPHSIEAVKNRIDNKKEWETDDTAPYSDLKYLLKQLENE</sequence>
<dbReference type="RefSeq" id="WP_146063294.1">
    <property type="nucleotide sequence ID" value="NZ_FNUS01000003.1"/>
</dbReference>
<proteinExistence type="predicted"/>
<evidence type="ECO:0000313" key="1">
    <source>
        <dbReference type="EMBL" id="SEG21356.1"/>
    </source>
</evidence>
<dbReference type="OrthoDB" id="1340645at2"/>
<dbReference type="Proteomes" id="UP000236738">
    <property type="component" value="Unassembled WGS sequence"/>
</dbReference>
<dbReference type="AlphaFoldDB" id="A0A1H5YD58"/>
<keyword evidence="2" id="KW-1185">Reference proteome</keyword>
<evidence type="ECO:0008006" key="3">
    <source>
        <dbReference type="Google" id="ProtNLM"/>
    </source>
</evidence>
<protein>
    <recommendedName>
        <fullName evidence="3">Lipoprotein</fullName>
    </recommendedName>
</protein>
<dbReference type="PROSITE" id="PS51257">
    <property type="entry name" value="PROKAR_LIPOPROTEIN"/>
    <property type="match status" value="1"/>
</dbReference>
<accession>A0A1H5YD58</accession>
<reference evidence="2" key="1">
    <citation type="submission" date="2016-10" db="EMBL/GenBank/DDBJ databases">
        <authorList>
            <person name="Varghese N."/>
            <person name="Submissions S."/>
        </authorList>
    </citation>
    <scope>NUCLEOTIDE SEQUENCE [LARGE SCALE GENOMIC DNA]</scope>
    <source>
        <strain evidence="2">DSM 21580</strain>
    </source>
</reference>
<name>A0A1H5YD58_9FLAO</name>
<dbReference type="EMBL" id="FNUS01000003">
    <property type="protein sequence ID" value="SEG21356.1"/>
    <property type="molecule type" value="Genomic_DNA"/>
</dbReference>